<dbReference type="Pfam" id="PF05380">
    <property type="entry name" value="Peptidase_A17"/>
    <property type="match status" value="1"/>
</dbReference>
<organism evidence="1 2">
    <name type="scientific">Nephila pilipes</name>
    <name type="common">Giant wood spider</name>
    <name type="synonym">Nephila maculata</name>
    <dbReference type="NCBI Taxonomy" id="299642"/>
    <lineage>
        <taxon>Eukaryota</taxon>
        <taxon>Metazoa</taxon>
        <taxon>Ecdysozoa</taxon>
        <taxon>Arthropoda</taxon>
        <taxon>Chelicerata</taxon>
        <taxon>Arachnida</taxon>
        <taxon>Araneae</taxon>
        <taxon>Araneomorphae</taxon>
        <taxon>Entelegynae</taxon>
        <taxon>Araneoidea</taxon>
        <taxon>Nephilidae</taxon>
        <taxon>Nephila</taxon>
    </lineage>
</organism>
<dbReference type="AlphaFoldDB" id="A0A8X6NIA7"/>
<comment type="caution">
    <text evidence="1">The sequence shown here is derived from an EMBL/GenBank/DDBJ whole genome shotgun (WGS) entry which is preliminary data.</text>
</comment>
<gene>
    <name evidence="1" type="primary">AVEN_179222_1</name>
    <name evidence="1" type="ORF">NPIL_397491</name>
</gene>
<dbReference type="InterPro" id="IPR008042">
    <property type="entry name" value="Retrotrans_Pao"/>
</dbReference>
<keyword evidence="2" id="KW-1185">Reference proteome</keyword>
<evidence type="ECO:0000313" key="2">
    <source>
        <dbReference type="Proteomes" id="UP000887013"/>
    </source>
</evidence>
<name>A0A8X6NIA7_NEPPI</name>
<protein>
    <submittedName>
        <fullName evidence="1">Uncharacterized protein</fullName>
    </submittedName>
</protein>
<evidence type="ECO:0000313" key="1">
    <source>
        <dbReference type="EMBL" id="GFT15668.1"/>
    </source>
</evidence>
<accession>A0A8X6NIA7</accession>
<sequence>MVYSVELIELAEMHQRHHINRSNVDGSYNCELEVLDEKKICASLPRMNYANLLKQLKDLEKRLAETILADLPWLYGHPPLPDNKEMTPKRLRNTIRSLKSANRLNEYHREVFNQWEREDISKIFDKWKDELTELKKFSRLSYLDLNERIQLDIPSFLRCVKSAYATRIFLRTEKDGKVTCQLIQARSRVALLKRTIRTKDGITHI</sequence>
<reference evidence="1" key="1">
    <citation type="submission" date="2020-08" db="EMBL/GenBank/DDBJ databases">
        <title>Multicomponent nature underlies the extraordinary mechanical properties of spider dragline silk.</title>
        <authorList>
            <person name="Kono N."/>
            <person name="Nakamura H."/>
            <person name="Mori M."/>
            <person name="Yoshida Y."/>
            <person name="Ohtoshi R."/>
            <person name="Malay A.D."/>
            <person name="Moran D.A.P."/>
            <person name="Tomita M."/>
            <person name="Numata K."/>
            <person name="Arakawa K."/>
        </authorList>
    </citation>
    <scope>NUCLEOTIDE SEQUENCE</scope>
</reference>
<dbReference type="Proteomes" id="UP000887013">
    <property type="component" value="Unassembled WGS sequence"/>
</dbReference>
<dbReference type="EMBL" id="BMAW01104658">
    <property type="protein sequence ID" value="GFT15668.1"/>
    <property type="molecule type" value="Genomic_DNA"/>
</dbReference>
<proteinExistence type="predicted"/>